<dbReference type="KEGG" id="xce:Xcel_0900"/>
<feature type="transmembrane region" description="Helical" evidence="1">
    <location>
        <begin position="67"/>
        <end position="86"/>
    </location>
</feature>
<dbReference type="Proteomes" id="UP000002255">
    <property type="component" value="Chromosome"/>
</dbReference>
<reference evidence="2 3" key="2">
    <citation type="journal article" date="2010" name="Stand. Genomic Sci.">
        <title>Complete genome sequence of Xylanimonas cellulosilytica type strain (XIL07).</title>
        <authorList>
            <person name="Foster B."/>
            <person name="Pukall R."/>
            <person name="Abt B."/>
            <person name="Nolan M."/>
            <person name="Glavina Del Rio T."/>
            <person name="Chen F."/>
            <person name="Lucas S."/>
            <person name="Tice H."/>
            <person name="Pitluck S."/>
            <person name="Cheng J.-F."/>
            <person name="Chertkov O."/>
            <person name="Brettin T."/>
            <person name="Han C."/>
            <person name="Detter J.C."/>
            <person name="Bruce D."/>
            <person name="Goodwin L."/>
            <person name="Ivanova N."/>
            <person name="Mavromatis K."/>
            <person name="Pati A."/>
            <person name="Mikhailova N."/>
            <person name="Chen A."/>
            <person name="Palaniappan K."/>
            <person name="Land M."/>
            <person name="Hauser L."/>
            <person name="Chang Y.-J."/>
            <person name="Jeffries C.D."/>
            <person name="Chain P."/>
            <person name="Rohde M."/>
            <person name="Goeker M."/>
            <person name="Bristow J."/>
            <person name="Eisen J.A."/>
            <person name="Markowitz V."/>
            <person name="Hugenholtz P."/>
            <person name="Kyrpides N.C."/>
            <person name="Klenk H.-P."/>
            <person name="Lapidus A."/>
        </authorList>
    </citation>
    <scope>NUCLEOTIDE SEQUENCE [LARGE SCALE GENOMIC DNA]</scope>
    <source>
        <strain evidence="3">DSM 15894 / CECT 5975 / LMG 20990 / XIL07</strain>
    </source>
</reference>
<keyword evidence="1" id="KW-1133">Transmembrane helix</keyword>
<feature type="transmembrane region" description="Helical" evidence="1">
    <location>
        <begin position="98"/>
        <end position="118"/>
    </location>
</feature>
<keyword evidence="1" id="KW-0812">Transmembrane</keyword>
<protein>
    <submittedName>
        <fullName evidence="2">Uncharacterized protein</fullName>
    </submittedName>
</protein>
<dbReference type="HOGENOM" id="CLU_112487_1_0_11"/>
<keyword evidence="3" id="KW-1185">Reference proteome</keyword>
<evidence type="ECO:0000313" key="3">
    <source>
        <dbReference type="Proteomes" id="UP000002255"/>
    </source>
</evidence>
<evidence type="ECO:0000256" key="1">
    <source>
        <dbReference type="SAM" id="Phobius"/>
    </source>
</evidence>
<gene>
    <name evidence="2" type="ordered locus">Xcel_0900</name>
</gene>
<organism evidence="2 3">
    <name type="scientific">Xylanimonas cellulosilytica (strain DSM 15894 / JCM 12276 / CECT 5975 / KCTC 9989 / LMG 20990 / NBRC 107835 / XIL07)</name>
    <dbReference type="NCBI Taxonomy" id="446471"/>
    <lineage>
        <taxon>Bacteria</taxon>
        <taxon>Bacillati</taxon>
        <taxon>Actinomycetota</taxon>
        <taxon>Actinomycetes</taxon>
        <taxon>Micrococcales</taxon>
        <taxon>Promicromonosporaceae</taxon>
        <taxon>Xylanimonas</taxon>
    </lineage>
</organism>
<dbReference type="STRING" id="446471.Xcel_0900"/>
<name>D1BY89_XYLCX</name>
<proteinExistence type="predicted"/>
<dbReference type="EMBL" id="CP001821">
    <property type="protein sequence ID" value="ACZ29932.1"/>
    <property type="molecule type" value="Genomic_DNA"/>
</dbReference>
<accession>D1BY89</accession>
<evidence type="ECO:0000313" key="2">
    <source>
        <dbReference type="EMBL" id="ACZ29932.1"/>
    </source>
</evidence>
<dbReference type="AlphaFoldDB" id="D1BY89"/>
<sequence length="184" mass="18410">MLGAGAFGLFAEMLLVGLAVSVLSLAAVTALPAVAAGVAHVRRHLHGRPDGVADLGRDFLAALRGGWVSWVAAVVVLVVLAFNVAAGASGAVPGGTGVVVVTCAVTAVVVVALLRAAARWTPGARWRGLLSAGARAAYDDVAGSALLLLAVGLSCLVVWMFAPLVVLVPGLLCFATVAVEARAR</sequence>
<reference evidence="3" key="1">
    <citation type="submission" date="2009-11" db="EMBL/GenBank/DDBJ databases">
        <title>The complete chromosome of Xylanimonas cellulosilytica DSM 15894.</title>
        <authorList>
            <consortium name="US DOE Joint Genome Institute (JGI-PGF)"/>
            <person name="Lucas S."/>
            <person name="Copeland A."/>
            <person name="Lapidus A."/>
            <person name="Glavina del Rio T."/>
            <person name="Dalin E."/>
            <person name="Tice H."/>
            <person name="Bruce D."/>
            <person name="Goodwin L."/>
            <person name="Pitluck S."/>
            <person name="Kyrpides N."/>
            <person name="Mavromatis K."/>
            <person name="Ivanova N."/>
            <person name="Mikhailova N."/>
            <person name="Foster B."/>
            <person name="Clum A."/>
            <person name="Brettin T."/>
            <person name="Detter J.C."/>
            <person name="Han C."/>
            <person name="Larimer F."/>
            <person name="Land M."/>
            <person name="Hauser L."/>
            <person name="Markowitz V."/>
            <person name="Cheng J.F."/>
            <person name="Hugenholtz P."/>
            <person name="Woyke T."/>
            <person name="Wu D."/>
            <person name="Gehrich-Schroeter G."/>
            <person name="Schneider S."/>
            <person name="Pukall S.R."/>
            <person name="Klenk H.P."/>
            <person name="Eisen J.A."/>
        </authorList>
    </citation>
    <scope>NUCLEOTIDE SEQUENCE [LARGE SCALE GENOMIC DNA]</scope>
    <source>
        <strain evidence="3">DSM 15894 / CECT 5975 / LMG 20990 / XIL07</strain>
    </source>
</reference>
<dbReference type="eggNOG" id="ENOG5032SI0">
    <property type="taxonomic scope" value="Bacteria"/>
</dbReference>
<keyword evidence="1" id="KW-0472">Membrane</keyword>
<feature type="transmembrane region" description="Helical" evidence="1">
    <location>
        <begin position="146"/>
        <end position="179"/>
    </location>
</feature>